<dbReference type="SUPFAM" id="SSF53335">
    <property type="entry name" value="S-adenosyl-L-methionine-dependent methyltransferases"/>
    <property type="match status" value="1"/>
</dbReference>
<protein>
    <submittedName>
        <fullName evidence="1">Class I SAM-dependent methyltransferase</fullName>
    </submittedName>
</protein>
<dbReference type="GO" id="GO:0032259">
    <property type="term" value="P:methylation"/>
    <property type="evidence" value="ECO:0007669"/>
    <property type="project" value="UniProtKB-KW"/>
</dbReference>
<dbReference type="GO" id="GO:0008168">
    <property type="term" value="F:methyltransferase activity"/>
    <property type="evidence" value="ECO:0007669"/>
    <property type="project" value="UniProtKB-KW"/>
</dbReference>
<name>A0A316TXB2_9BACT</name>
<dbReference type="OrthoDB" id="9795498at2"/>
<evidence type="ECO:0000313" key="1">
    <source>
        <dbReference type="EMBL" id="PWN07244.1"/>
    </source>
</evidence>
<sequence length="230" mass="26099">MFTAVKDFVLKDIVLEFKDMKCLHGLKDLHHSYIPWSGASIRPTALVYILNDIMINGRKTMVECGAGISTIYVAALLKQIGETDRMLYSIDHDNNWLSIIKKQLQDNDLEGFVKQIHAPLVHSDYCQDNTQTWYDPDIIRSAVGGRTIDLLFVDGPPANKKGFEESRYPALPFFKENLAENKTVLLDDADRKGEAKIAEKWAQELGLPFKKSILSGNMYICRHGDSYNVM</sequence>
<dbReference type="Proteomes" id="UP000245533">
    <property type="component" value="Unassembled WGS sequence"/>
</dbReference>
<dbReference type="InterPro" id="IPR029063">
    <property type="entry name" value="SAM-dependent_MTases_sf"/>
</dbReference>
<accession>A0A316TXB2</accession>
<reference evidence="1 2" key="1">
    <citation type="submission" date="2018-05" db="EMBL/GenBank/DDBJ databases">
        <title>Rhodohalobacter halophilus gen. nov., sp. nov., a moderately halophilic member of the family Balneolaceae.</title>
        <authorList>
            <person name="Liu Z.-W."/>
        </authorList>
    </citation>
    <scope>NUCLEOTIDE SEQUENCE [LARGE SCALE GENOMIC DNA]</scope>
    <source>
        <strain evidence="1 2">8A47</strain>
    </source>
</reference>
<proteinExistence type="predicted"/>
<keyword evidence="1" id="KW-0489">Methyltransferase</keyword>
<dbReference type="RefSeq" id="WP_109645920.1">
    <property type="nucleotide sequence ID" value="NZ_QGGB01000004.1"/>
</dbReference>
<dbReference type="Pfam" id="PF13578">
    <property type="entry name" value="Methyltransf_24"/>
    <property type="match status" value="1"/>
</dbReference>
<keyword evidence="1" id="KW-0808">Transferase</keyword>
<dbReference type="EMBL" id="QGGB01000004">
    <property type="protein sequence ID" value="PWN07244.1"/>
    <property type="molecule type" value="Genomic_DNA"/>
</dbReference>
<dbReference type="Gene3D" id="3.40.50.150">
    <property type="entry name" value="Vaccinia Virus protein VP39"/>
    <property type="match status" value="1"/>
</dbReference>
<comment type="caution">
    <text evidence="1">The sequence shown here is derived from an EMBL/GenBank/DDBJ whole genome shotgun (WGS) entry which is preliminary data.</text>
</comment>
<organism evidence="1 2">
    <name type="scientific">Rhodohalobacter mucosus</name>
    <dbReference type="NCBI Taxonomy" id="2079485"/>
    <lineage>
        <taxon>Bacteria</taxon>
        <taxon>Pseudomonadati</taxon>
        <taxon>Balneolota</taxon>
        <taxon>Balneolia</taxon>
        <taxon>Balneolales</taxon>
        <taxon>Balneolaceae</taxon>
        <taxon>Rhodohalobacter</taxon>
    </lineage>
</organism>
<gene>
    <name evidence="1" type="ORF">DDZ15_05440</name>
</gene>
<dbReference type="AlphaFoldDB" id="A0A316TXB2"/>
<evidence type="ECO:0000313" key="2">
    <source>
        <dbReference type="Proteomes" id="UP000245533"/>
    </source>
</evidence>
<keyword evidence="2" id="KW-1185">Reference proteome</keyword>